<dbReference type="EMBL" id="CP011034">
    <property type="protein sequence ID" value="ALS32968.1"/>
    <property type="molecule type" value="Genomic_DNA"/>
</dbReference>
<evidence type="ECO:0000256" key="3">
    <source>
        <dbReference type="ARBA" id="ARBA00037882"/>
    </source>
</evidence>
<feature type="domain" description="Sulfatase-modifying factor enzyme-like" evidence="4">
    <location>
        <begin position="197"/>
        <end position="321"/>
    </location>
</feature>
<dbReference type="InterPro" id="IPR042095">
    <property type="entry name" value="SUMF_sf"/>
</dbReference>
<dbReference type="KEGG" id="ptn:PTRA_a1808"/>
<dbReference type="NCBIfam" id="TIGR03440">
    <property type="entry name" value="egtB_TIGR03440"/>
    <property type="match status" value="1"/>
</dbReference>
<evidence type="ECO:0000259" key="4">
    <source>
        <dbReference type="Pfam" id="PF03781"/>
    </source>
</evidence>
<evidence type="ECO:0000256" key="1">
    <source>
        <dbReference type="ARBA" id="ARBA00023002"/>
    </source>
</evidence>
<dbReference type="Pfam" id="PF12867">
    <property type="entry name" value="DinB_2"/>
    <property type="match status" value="1"/>
</dbReference>
<sequence>MTNDIKHLVGKNELSDHFKSVRKYSLSLISALSAEDCQLQVMADVSPSKWHLGHTSWFFETFLLGIHSRNYKVFNPEFKILFNSYYNGIGEQFKRGNRGSLSRPSLDDVIAYRRYVDEAVISVLNTAITPEIEQIITLGLNHEQQHQELMLMDIKYNFSINPIFPAYQSLKPTQIPNQQSSAAIKFINFDQAIINIGSNAENQFAYDNEQPKHPVLVHPFSFANRLVTNAEYLAFINSSGYSNPQHWLSDGWAHIQANNLTQPLYWYYINGEWFEFTHYGLLPLNLAAPVCHVSYYEASAYASFVNARLPTEFEWEYAAQQHAPSNTTHSSLLLPNMADSSAAIGQLTDSCWQWTNSAYLPYPGFKPIAGVAGEYNGKFMSNQTVLRGGCVLTPANHLRTTYRNFYYPHQAWMCSGIRLAKDKI</sequence>
<evidence type="ECO:0000259" key="5">
    <source>
        <dbReference type="Pfam" id="PF12867"/>
    </source>
</evidence>
<dbReference type="SUPFAM" id="SSF56436">
    <property type="entry name" value="C-type lectin-like"/>
    <property type="match status" value="1"/>
</dbReference>
<gene>
    <name evidence="6" type="ORF">PTRA_a1808</name>
</gene>
<accession>A0A0U2WXD1</accession>
<dbReference type="SUPFAM" id="SSF109854">
    <property type="entry name" value="DinB/YfiT-like putative metalloenzymes"/>
    <property type="match status" value="1"/>
</dbReference>
<dbReference type="InterPro" id="IPR034660">
    <property type="entry name" value="DinB/YfiT-like"/>
</dbReference>
<organism evidence="6">
    <name type="scientific">Pseudoalteromonas translucida KMM 520</name>
    <dbReference type="NCBI Taxonomy" id="1315283"/>
    <lineage>
        <taxon>Bacteria</taxon>
        <taxon>Pseudomonadati</taxon>
        <taxon>Pseudomonadota</taxon>
        <taxon>Gammaproteobacteria</taxon>
        <taxon>Alteromonadales</taxon>
        <taxon>Pseudoalteromonadaceae</taxon>
        <taxon>Pseudoalteromonas</taxon>
    </lineage>
</organism>
<dbReference type="Pfam" id="PF03781">
    <property type="entry name" value="FGE-sulfatase"/>
    <property type="match status" value="1"/>
</dbReference>
<dbReference type="PATRIC" id="fig|1315283.4.peg.1562"/>
<name>A0A0U2WXD1_9GAMM</name>
<protein>
    <recommendedName>
        <fullName evidence="8">Ergothioneine biosynthesis protein EgtB</fullName>
    </recommendedName>
</protein>
<evidence type="ECO:0000256" key="2">
    <source>
        <dbReference type="ARBA" id="ARBA00023004"/>
    </source>
</evidence>
<dbReference type="InterPro" id="IPR024775">
    <property type="entry name" value="DinB-like"/>
</dbReference>
<proteinExistence type="predicted"/>
<dbReference type="GO" id="GO:0052699">
    <property type="term" value="P:ergothioneine biosynthetic process"/>
    <property type="evidence" value="ECO:0007669"/>
    <property type="project" value="InterPro"/>
</dbReference>
<dbReference type="AlphaFoldDB" id="A0A0U2WXD1"/>
<evidence type="ECO:0008006" key="8">
    <source>
        <dbReference type="Google" id="ProtNLM"/>
    </source>
</evidence>
<dbReference type="Proteomes" id="UP000065261">
    <property type="component" value="Chromosome I"/>
</dbReference>
<dbReference type="InterPro" id="IPR017806">
    <property type="entry name" value="EgtB"/>
</dbReference>
<keyword evidence="1" id="KW-0560">Oxidoreductase</keyword>
<dbReference type="Gene3D" id="3.90.1580.10">
    <property type="entry name" value="paralog of FGE (formylglycine-generating enzyme)"/>
    <property type="match status" value="2"/>
</dbReference>
<dbReference type="InterPro" id="IPR005532">
    <property type="entry name" value="SUMF_dom"/>
</dbReference>
<dbReference type="PANTHER" id="PTHR23150">
    <property type="entry name" value="SULFATASE MODIFYING FACTOR 1, 2"/>
    <property type="match status" value="1"/>
</dbReference>
<keyword evidence="2" id="KW-0408">Iron</keyword>
<evidence type="ECO:0000313" key="7">
    <source>
        <dbReference type="Proteomes" id="UP000065261"/>
    </source>
</evidence>
<dbReference type="RefSeq" id="WP_058373342.1">
    <property type="nucleotide sequence ID" value="NZ_CP011034.1"/>
</dbReference>
<dbReference type="PANTHER" id="PTHR23150:SF36">
    <property type="entry name" value="HERCYNINE OXYGENASE"/>
    <property type="match status" value="1"/>
</dbReference>
<reference evidence="6 7" key="1">
    <citation type="submission" date="2015-03" db="EMBL/GenBank/DDBJ databases">
        <authorList>
            <person name="Murphy D."/>
        </authorList>
    </citation>
    <scope>NUCLEOTIDE SEQUENCE [LARGE SCALE GENOMIC DNA]</scope>
    <source>
        <strain evidence="6 7">KMM 520</strain>
    </source>
</reference>
<dbReference type="OrthoDB" id="9768004at2"/>
<feature type="domain" description="DinB-like" evidence="5">
    <location>
        <begin position="18"/>
        <end position="149"/>
    </location>
</feature>
<dbReference type="InterPro" id="IPR016187">
    <property type="entry name" value="CTDL_fold"/>
</dbReference>
<evidence type="ECO:0000313" key="6">
    <source>
        <dbReference type="EMBL" id="ALS32968.1"/>
    </source>
</evidence>
<comment type="pathway">
    <text evidence="3">Amino-acid biosynthesis; ergothioneine biosynthesis.</text>
</comment>
<dbReference type="InterPro" id="IPR051043">
    <property type="entry name" value="Sulfatase_Mod_Factor_Kinase"/>
</dbReference>